<organism evidence="2">
    <name type="scientific">viral metagenome</name>
    <dbReference type="NCBI Taxonomy" id="1070528"/>
    <lineage>
        <taxon>unclassified sequences</taxon>
        <taxon>metagenomes</taxon>
        <taxon>organismal metagenomes</taxon>
    </lineage>
</organism>
<accession>A0A6M3J5R4</accession>
<evidence type="ECO:0008006" key="3">
    <source>
        <dbReference type="Google" id="ProtNLM"/>
    </source>
</evidence>
<feature type="compositionally biased region" description="Low complexity" evidence="1">
    <location>
        <begin position="251"/>
        <end position="263"/>
    </location>
</feature>
<protein>
    <recommendedName>
        <fullName evidence="3">von Willebrand domain containing protein</fullName>
    </recommendedName>
</protein>
<evidence type="ECO:0000256" key="1">
    <source>
        <dbReference type="SAM" id="MobiDB-lite"/>
    </source>
</evidence>
<gene>
    <name evidence="2" type="ORF">MM415B00458_0009</name>
</gene>
<dbReference type="SUPFAM" id="SSF53300">
    <property type="entry name" value="vWA-like"/>
    <property type="match status" value="1"/>
</dbReference>
<sequence>MARSENWRINKSSLIAVEGAQLLKALQKVAGAAGLPKDYAVKFATKAQMSGIDFDGKELVIGAGRIFQEAPLPADKMDVLVGLALHEVGHYTIQTNRVWDSMSRNNVNAQEESLFQHFVNIGEDIVIESMTRANPNLADYDKALFDWATTQLREAKPHKLLELWIEYGLGHKVNYDKMDNLPEELKEAMRRLVSLTGWLRKVPMYYIDRAHAYLSYWKAVKDAILNPPKPPQPQEPQQDAGAEANPDQKSDSGSAAEPSAPAPDNQSELDKDNSGSSTSGAEPESQQKLGENTGAESSAPEKDDSVDQNAGNGDSDDDEDELDRPLAPTDEDDIDDDLASAINDAVETEQEDITEEVQNEFNGIAQQDVRYPIIRSRETKTPLVKPDPQLRKRLERIMTIRKRLQARTMHGEQYGRIDKRHLHRIGTDQRVFSLRYKFPDGFPNTRILIDLSGSMGGREADEVLEAAGALQSLVNAEVWCYNRTGHVNLVRMDDGKLIHHFEPNGDTPSGLAIVGVSLGMKKDGLVIHLTDGEHNVGQKPWNAHWILQKRGINLINLIWGREISQYNLQGMNYRQLNGLGDFPDALYQILVEQSKLSKMGGR</sequence>
<evidence type="ECO:0000313" key="2">
    <source>
        <dbReference type="EMBL" id="QJA64858.1"/>
    </source>
</evidence>
<dbReference type="EMBL" id="MT141528">
    <property type="protein sequence ID" value="QJA64858.1"/>
    <property type="molecule type" value="Genomic_DNA"/>
</dbReference>
<feature type="region of interest" description="Disordered" evidence="1">
    <location>
        <begin position="225"/>
        <end position="335"/>
    </location>
</feature>
<dbReference type="AlphaFoldDB" id="A0A6M3J5R4"/>
<feature type="compositionally biased region" description="Polar residues" evidence="1">
    <location>
        <begin position="274"/>
        <end position="296"/>
    </location>
</feature>
<proteinExistence type="predicted"/>
<reference evidence="2" key="1">
    <citation type="submission" date="2020-03" db="EMBL/GenBank/DDBJ databases">
        <title>The deep terrestrial virosphere.</title>
        <authorList>
            <person name="Holmfeldt K."/>
            <person name="Nilsson E."/>
            <person name="Simone D."/>
            <person name="Lopez-Fernandez M."/>
            <person name="Wu X."/>
            <person name="de Brujin I."/>
            <person name="Lundin D."/>
            <person name="Andersson A."/>
            <person name="Bertilsson S."/>
            <person name="Dopson M."/>
        </authorList>
    </citation>
    <scope>NUCLEOTIDE SEQUENCE</scope>
    <source>
        <strain evidence="2">MM415B00458</strain>
    </source>
</reference>
<dbReference type="InterPro" id="IPR036465">
    <property type="entry name" value="vWFA_dom_sf"/>
</dbReference>
<name>A0A6M3J5R4_9ZZZZ</name>